<dbReference type="Proteomes" id="UP000524387">
    <property type="component" value="Unassembled WGS sequence"/>
</dbReference>
<evidence type="ECO:0000313" key="1">
    <source>
        <dbReference type="EMBL" id="EAG9352962.1"/>
    </source>
</evidence>
<accession>A0A823IUH0</accession>
<name>A0A823IUH0_LISMN</name>
<dbReference type="PROSITE" id="PS51257">
    <property type="entry name" value="PROKAR_LIPOPROTEIN"/>
    <property type="match status" value="1"/>
</dbReference>
<dbReference type="EMBL" id="AABEKN010000001">
    <property type="protein sequence ID" value="EAG9352962.1"/>
    <property type="molecule type" value="Genomic_DNA"/>
</dbReference>
<dbReference type="AlphaFoldDB" id="A0A823IUH0"/>
<proteinExistence type="predicted"/>
<organism evidence="1 2">
    <name type="scientific">Listeria monocytogenes</name>
    <dbReference type="NCBI Taxonomy" id="1639"/>
    <lineage>
        <taxon>Bacteria</taxon>
        <taxon>Bacillati</taxon>
        <taxon>Bacillota</taxon>
        <taxon>Bacilli</taxon>
        <taxon>Bacillales</taxon>
        <taxon>Listeriaceae</taxon>
        <taxon>Listeria</taxon>
    </lineage>
</organism>
<protein>
    <recommendedName>
        <fullName evidence="3">Lipoprotein</fullName>
    </recommendedName>
</protein>
<gene>
    <name evidence="1" type="ORF">CW895_03870</name>
</gene>
<dbReference type="RefSeq" id="WP_070034418.1">
    <property type="nucleotide sequence ID" value="NZ_CP090057.1"/>
</dbReference>
<sequence length="195" mass="22584">MSKKWIGIILVSALFLLVGCGKEPVENKKVVDDKEVISSKFTGKWKLETVSIGKIDRTGYGKVNHDYSREFELDSNGKVKEVLIDDNGAKTYIFKIKSKGSNEYQNDGSLTAEEVYKYETEAQKEYVKKALKFFEETDSIKLIKSEQRGNEYYIETQQNKGFEFFMNLEDKKLAKEAVYEKENFSSKEIYIKNKL</sequence>
<reference evidence="1 2" key="1">
    <citation type="submission" date="2019-04" db="EMBL/GenBank/DDBJ databases">
        <authorList>
            <consortium name="GenomeTrakr network: Whole genome sequencing for foodborne pathogen traceback"/>
        </authorList>
    </citation>
    <scope>NUCLEOTIDE SEQUENCE [LARGE SCALE GENOMIC DNA]</scope>
    <source>
        <strain evidence="1 2">CFSAN072502</strain>
    </source>
</reference>
<evidence type="ECO:0000313" key="2">
    <source>
        <dbReference type="Proteomes" id="UP000524387"/>
    </source>
</evidence>
<comment type="caution">
    <text evidence="1">The sequence shown here is derived from an EMBL/GenBank/DDBJ whole genome shotgun (WGS) entry which is preliminary data.</text>
</comment>
<evidence type="ECO:0008006" key="3">
    <source>
        <dbReference type="Google" id="ProtNLM"/>
    </source>
</evidence>